<reference evidence="2" key="1">
    <citation type="journal article" date="2022" name="Mol. Ecol. Resour.">
        <title>The genomes of chicory, endive, great burdock and yacon provide insights into Asteraceae palaeo-polyploidization history and plant inulin production.</title>
        <authorList>
            <person name="Fan W."/>
            <person name="Wang S."/>
            <person name="Wang H."/>
            <person name="Wang A."/>
            <person name="Jiang F."/>
            <person name="Liu H."/>
            <person name="Zhao H."/>
            <person name="Xu D."/>
            <person name="Zhang Y."/>
        </authorList>
    </citation>
    <scope>NUCLEOTIDE SEQUENCE [LARGE SCALE GENOMIC DNA]</scope>
    <source>
        <strain evidence="2">cv. Yunnan</strain>
    </source>
</reference>
<name>A0ACB9EMA0_9ASTR</name>
<sequence length="1255" mass="141684">MEIGKRRLEDDHMSGNWSFGGVNRLCSQGRKISIGVMVDSSAKMKSQNGKEVVADLQTSENVNPAKDVPTESKHKGKEGVSPDLGTQNKARIVELSPLVHTKASYQNISYSEATGHQKKVSSFPSTTNVTLKPSGSKKAGEMEPGSYFANQMLNLQAMNANEMKSKNNAHQKGKESSYATPQKEREPKKGITEQGTSEKGNSGPVTLKMKLQELLETTYSPNKKQPNSETFKMDANNSKSKSTTNGNGSLHTRKTNSGSLDKIRRQLTRSLTGKKPQAQKSTPKKQTPLFQSKQAQFEENAFSFVETWSKRATTDANHGFKSFKRKERDIFGTRVQATDRKKTKAAAINVSLFENTKRDSEKVKSHTEMKEKNHHQFGGNNGSVSYNNVDVVTDGKKTKAAAVNVSSFENRTRDSEKFEPNTEMKEKKHHQFGGSNRSGSYNNVDVDSFAKDSLKDNVDPTFELKTAINIPSPISLFQINKEGIDVDSPSENSFRTKRARSSNSKGFYIKNNFMDLQDSPVLKPDHEENKCFRSPSKVVDSESSESEDDSPITVPIISEKFEGNKSCISPYQDEDSESSEDDSPAKGDGDCEKFDDSSEQDGFANAVKLFALALERVQSKIHSTTSKQSAAILLSVSKNIQSQLQNAESKIQNEVGKLTNLGKSKRMHPENQYQEQQEQLKHIYEKFKEEVDQHLEKCKNTLEGLEAHQIQVSRMVEKQRLSHKKFLMQTEEVIEKQLSDAQKRLADVHRMAKEKMFKLKYGIAECLKEVADVIHNDVVERILIGLDVKNLIRCKSVCKSWHSLIKSPGFINRHLIYNYNEDRCDSEFRHRRMLLINEFACRCYDSSKDDYKVVLTVRIKHVLSLKSNIWRVIEEVKYVFVRKVGILCNDALYWIVRDIEDTKYLIISYDLSKDEFKKIPQPDDATYECKSDTYLGIVKECLCIFHISSFDPYESSRDEKIDHQWLKSARMTILWLPTTPINVVDAAVNVSDGICSHSFAATTISYPPIYAQKPPPLPLAFGATFATSIPQFQAFAASSSNGDCGDSLKGSSDSDLQQLPEPEPEPSSGDVDDIEVEIEKVSNNRRRIRSKVAIDASLQTIWGILTDYERLADIIPGLVVSQLLDKRKNFARLLQIGQQNLAFGLKFSAKGVVDCYEQDFEVLPYGQRRDIEFKMIEGDFEVFEGKWSIEQYEQSGFVSGQQYDTTLLYTVEVEPKMWLPVQLVEGRISREIQMNLFSIREEARKISGSISSELQ</sequence>
<comment type="caution">
    <text evidence="1">The sequence shown here is derived from an EMBL/GenBank/DDBJ whole genome shotgun (WGS) entry which is preliminary data.</text>
</comment>
<organism evidence="1 2">
    <name type="scientific">Smallanthus sonchifolius</name>
    <dbReference type="NCBI Taxonomy" id="185202"/>
    <lineage>
        <taxon>Eukaryota</taxon>
        <taxon>Viridiplantae</taxon>
        <taxon>Streptophyta</taxon>
        <taxon>Embryophyta</taxon>
        <taxon>Tracheophyta</taxon>
        <taxon>Spermatophyta</taxon>
        <taxon>Magnoliopsida</taxon>
        <taxon>eudicotyledons</taxon>
        <taxon>Gunneridae</taxon>
        <taxon>Pentapetalae</taxon>
        <taxon>asterids</taxon>
        <taxon>campanulids</taxon>
        <taxon>Asterales</taxon>
        <taxon>Asteraceae</taxon>
        <taxon>Asteroideae</taxon>
        <taxon>Heliantheae alliance</taxon>
        <taxon>Millerieae</taxon>
        <taxon>Smallanthus</taxon>
    </lineage>
</organism>
<evidence type="ECO:0000313" key="2">
    <source>
        <dbReference type="Proteomes" id="UP001056120"/>
    </source>
</evidence>
<keyword evidence="2" id="KW-1185">Reference proteome</keyword>
<accession>A0ACB9EMA0</accession>
<evidence type="ECO:0000313" key="1">
    <source>
        <dbReference type="EMBL" id="KAI3759982.1"/>
    </source>
</evidence>
<protein>
    <submittedName>
        <fullName evidence="1">Uncharacterized protein</fullName>
    </submittedName>
</protein>
<gene>
    <name evidence="1" type="ORF">L1987_50370</name>
</gene>
<reference evidence="1 2" key="2">
    <citation type="journal article" date="2022" name="Mol. Ecol. Resour.">
        <title>The genomes of chicory, endive, great burdock and yacon provide insights into Asteraceae paleo-polyploidization history and plant inulin production.</title>
        <authorList>
            <person name="Fan W."/>
            <person name="Wang S."/>
            <person name="Wang H."/>
            <person name="Wang A."/>
            <person name="Jiang F."/>
            <person name="Liu H."/>
            <person name="Zhao H."/>
            <person name="Xu D."/>
            <person name="Zhang Y."/>
        </authorList>
    </citation>
    <scope>NUCLEOTIDE SEQUENCE [LARGE SCALE GENOMIC DNA]</scope>
    <source>
        <strain evidence="2">cv. Yunnan</strain>
        <tissue evidence="1">Leaves</tissue>
    </source>
</reference>
<proteinExistence type="predicted"/>
<dbReference type="Proteomes" id="UP001056120">
    <property type="component" value="Linkage Group LG17"/>
</dbReference>
<dbReference type="EMBL" id="CM042034">
    <property type="protein sequence ID" value="KAI3759982.1"/>
    <property type="molecule type" value="Genomic_DNA"/>
</dbReference>